<dbReference type="SUPFAM" id="SSF47413">
    <property type="entry name" value="lambda repressor-like DNA-binding domains"/>
    <property type="match status" value="1"/>
</dbReference>
<dbReference type="RefSeq" id="WP_341671884.1">
    <property type="nucleotide sequence ID" value="NZ_JBBYHV010000001.1"/>
</dbReference>
<proteinExistence type="predicted"/>
<evidence type="ECO:0000313" key="4">
    <source>
        <dbReference type="EMBL" id="MEL1249352.1"/>
    </source>
</evidence>
<dbReference type="Pfam" id="PF13464">
    <property type="entry name" value="RodZ_C"/>
    <property type="match status" value="1"/>
</dbReference>
<dbReference type="PANTHER" id="PTHR34475:SF1">
    <property type="entry name" value="CYTOSKELETON PROTEIN RODZ"/>
    <property type="match status" value="1"/>
</dbReference>
<sequence>MTDSEDEIDVNEAAEAPPPPPGVGPQLRAAREKKGLTLDQLAAETRISRHALELIEAGNFTDLAGRTYAVGFAKTFAKAVGLDQGDVAAMVRAEMDELAVEENYDPAHRRPFEPGDPARSPGGGLLWFSLFAIVVLLVGIFFAARALFTPAAEMPSLIEQQEQEEAAALAEAEPEEAEVEADAPVDASGAVVFTAQGETWVRFYEADGRVLQEGTMRQGDSFTIPADAVAPQIITGRPDLLAITVGGSPVRKLSNDPETLQDVAISAEALLARPSGGDVIGFRLGTGGPVTADEAPTATPTRAPASRPTATPSPSPTPAATATPRPTASASATATPEPSTAATAPPRAEPAEPAENPVSPPV</sequence>
<feature type="region of interest" description="Disordered" evidence="1">
    <location>
        <begin position="276"/>
        <end position="362"/>
    </location>
</feature>
<evidence type="ECO:0000256" key="1">
    <source>
        <dbReference type="SAM" id="MobiDB-lite"/>
    </source>
</evidence>
<comment type="caution">
    <text evidence="4">The sequence shown here is derived from an EMBL/GenBank/DDBJ whole genome shotgun (WGS) entry which is preliminary data.</text>
</comment>
<feature type="compositionally biased region" description="Low complexity" evidence="1">
    <location>
        <begin position="294"/>
        <end position="310"/>
    </location>
</feature>
<evidence type="ECO:0000313" key="5">
    <source>
        <dbReference type="Proteomes" id="UP001497045"/>
    </source>
</evidence>
<dbReference type="Gene3D" id="1.10.260.40">
    <property type="entry name" value="lambda repressor-like DNA-binding domains"/>
    <property type="match status" value="1"/>
</dbReference>
<evidence type="ECO:0000256" key="2">
    <source>
        <dbReference type="SAM" id="Phobius"/>
    </source>
</evidence>
<evidence type="ECO:0000259" key="3">
    <source>
        <dbReference type="PROSITE" id="PS50943"/>
    </source>
</evidence>
<dbReference type="Pfam" id="PF13413">
    <property type="entry name" value="HTH_25"/>
    <property type="match status" value="1"/>
</dbReference>
<dbReference type="EMBL" id="JBBYHV010000001">
    <property type="protein sequence ID" value="MEL1249352.1"/>
    <property type="molecule type" value="Genomic_DNA"/>
</dbReference>
<keyword evidence="2" id="KW-0812">Transmembrane</keyword>
<reference evidence="4 5" key="1">
    <citation type="submission" date="2024-04" db="EMBL/GenBank/DDBJ databases">
        <title>Aurantiacibacter sp. DGU6 16S ribosomal RNA gene Genome sequencing and assembly.</title>
        <authorList>
            <person name="Park S."/>
        </authorList>
    </citation>
    <scope>NUCLEOTIDE SEQUENCE [LARGE SCALE GENOMIC DNA]</scope>
    <source>
        <strain evidence="4 5">DGU6</strain>
    </source>
</reference>
<gene>
    <name evidence="4" type="ORF">AAEO60_01565</name>
</gene>
<feature type="compositionally biased region" description="Acidic residues" evidence="1">
    <location>
        <begin position="1"/>
        <end position="12"/>
    </location>
</feature>
<feature type="region of interest" description="Disordered" evidence="1">
    <location>
        <begin position="1"/>
        <end position="27"/>
    </location>
</feature>
<feature type="transmembrane region" description="Helical" evidence="2">
    <location>
        <begin position="125"/>
        <end position="148"/>
    </location>
</feature>
<name>A0ABU9IC61_9SPHN</name>
<dbReference type="Proteomes" id="UP001497045">
    <property type="component" value="Unassembled WGS sequence"/>
</dbReference>
<dbReference type="InterPro" id="IPR050400">
    <property type="entry name" value="Bact_Cytoskel_RodZ"/>
</dbReference>
<keyword evidence="5" id="KW-1185">Reference proteome</keyword>
<dbReference type="InterPro" id="IPR025194">
    <property type="entry name" value="RodZ-like_C"/>
</dbReference>
<feature type="compositionally biased region" description="Low complexity" evidence="1">
    <location>
        <begin position="318"/>
        <end position="354"/>
    </location>
</feature>
<keyword evidence="2" id="KW-1133">Transmembrane helix</keyword>
<protein>
    <submittedName>
        <fullName evidence="4">RodZ domain-containing protein</fullName>
    </submittedName>
</protein>
<dbReference type="PANTHER" id="PTHR34475">
    <property type="match status" value="1"/>
</dbReference>
<dbReference type="InterPro" id="IPR010982">
    <property type="entry name" value="Lambda_DNA-bd_dom_sf"/>
</dbReference>
<keyword evidence="2" id="KW-0472">Membrane</keyword>
<feature type="domain" description="HTH cro/C1-type" evidence="3">
    <location>
        <begin position="27"/>
        <end position="59"/>
    </location>
</feature>
<dbReference type="InterPro" id="IPR001387">
    <property type="entry name" value="Cro/C1-type_HTH"/>
</dbReference>
<organism evidence="4 5">
    <name type="scientific">Aurantiacibacter gilvus</name>
    <dbReference type="NCBI Taxonomy" id="3139141"/>
    <lineage>
        <taxon>Bacteria</taxon>
        <taxon>Pseudomonadati</taxon>
        <taxon>Pseudomonadota</taxon>
        <taxon>Alphaproteobacteria</taxon>
        <taxon>Sphingomonadales</taxon>
        <taxon>Erythrobacteraceae</taxon>
        <taxon>Aurantiacibacter</taxon>
    </lineage>
</organism>
<dbReference type="CDD" id="cd00093">
    <property type="entry name" value="HTH_XRE"/>
    <property type="match status" value="1"/>
</dbReference>
<dbReference type="PROSITE" id="PS50943">
    <property type="entry name" value="HTH_CROC1"/>
    <property type="match status" value="1"/>
</dbReference>
<accession>A0ABU9IC61</accession>